<dbReference type="InParanoid" id="A0A1X7U8R9"/>
<feature type="domain" description="DUF4371" evidence="2">
    <location>
        <begin position="13"/>
        <end position="150"/>
    </location>
</feature>
<organism evidence="3">
    <name type="scientific">Amphimedon queenslandica</name>
    <name type="common">Sponge</name>
    <dbReference type="NCBI Taxonomy" id="400682"/>
    <lineage>
        <taxon>Eukaryota</taxon>
        <taxon>Metazoa</taxon>
        <taxon>Porifera</taxon>
        <taxon>Demospongiae</taxon>
        <taxon>Heteroscleromorpha</taxon>
        <taxon>Haplosclerida</taxon>
        <taxon>Niphatidae</taxon>
        <taxon>Amphimedon</taxon>
    </lineage>
</organism>
<dbReference type="PANTHER" id="PTHR45749">
    <property type="match status" value="1"/>
</dbReference>
<dbReference type="PANTHER" id="PTHR45749:SF37">
    <property type="entry name" value="OS05G0311600 PROTEIN"/>
    <property type="match status" value="1"/>
</dbReference>
<dbReference type="EnsemblMetazoa" id="Aqu2.1.24053_001">
    <property type="protein sequence ID" value="Aqu2.1.24053_001"/>
    <property type="gene ID" value="Aqu2.1.24053"/>
</dbReference>
<dbReference type="OrthoDB" id="1739706at2759"/>
<reference evidence="3" key="1">
    <citation type="submission" date="2017-05" db="UniProtKB">
        <authorList>
            <consortium name="EnsemblMetazoa"/>
        </authorList>
    </citation>
    <scope>IDENTIFICATION</scope>
</reference>
<sequence length="153" mass="17798">MSAWNHYTTNKSQKRSIASTLNSERQEQIQRNRHYIKTVLHFLKFCSFQVIALKGHREVESAGNKGNFLELLNLVSEHDPVVNARLWDGPRNATFTSHNIQDELIHILANNVRLHICNKLREAGYYSIIVDKSRGLAKQKQMSFVEKYFDIND</sequence>
<dbReference type="AlphaFoldDB" id="A0A1X7U8R9"/>
<proteinExistence type="predicted"/>
<feature type="compositionally biased region" description="Polar residues" evidence="1">
    <location>
        <begin position="1"/>
        <end position="23"/>
    </location>
</feature>
<evidence type="ECO:0000259" key="2">
    <source>
        <dbReference type="Pfam" id="PF14291"/>
    </source>
</evidence>
<dbReference type="Pfam" id="PF14291">
    <property type="entry name" value="DUF4371"/>
    <property type="match status" value="1"/>
</dbReference>
<evidence type="ECO:0000313" key="3">
    <source>
        <dbReference type="EnsemblMetazoa" id="Aqu2.1.24053_001"/>
    </source>
</evidence>
<protein>
    <recommendedName>
        <fullName evidence="2">DUF4371 domain-containing protein</fullName>
    </recommendedName>
</protein>
<accession>A0A1X7U8R9</accession>
<evidence type="ECO:0000256" key="1">
    <source>
        <dbReference type="SAM" id="MobiDB-lite"/>
    </source>
</evidence>
<dbReference type="InterPro" id="IPR025398">
    <property type="entry name" value="DUF4371"/>
</dbReference>
<feature type="region of interest" description="Disordered" evidence="1">
    <location>
        <begin position="1"/>
        <end position="24"/>
    </location>
</feature>
<name>A0A1X7U8R9_AMPQE</name>
<dbReference type="STRING" id="400682.A0A1X7U8R9"/>